<evidence type="ECO:0008006" key="4">
    <source>
        <dbReference type="Google" id="ProtNLM"/>
    </source>
</evidence>
<keyword evidence="3" id="KW-1185">Reference proteome</keyword>
<dbReference type="EMBL" id="CP042186">
    <property type="protein sequence ID" value="QDS68690.1"/>
    <property type="molecule type" value="Genomic_DNA"/>
</dbReference>
<organism evidence="2 3">
    <name type="scientific">Venturia effusa</name>
    <dbReference type="NCBI Taxonomy" id="50376"/>
    <lineage>
        <taxon>Eukaryota</taxon>
        <taxon>Fungi</taxon>
        <taxon>Dikarya</taxon>
        <taxon>Ascomycota</taxon>
        <taxon>Pezizomycotina</taxon>
        <taxon>Dothideomycetes</taxon>
        <taxon>Pleosporomycetidae</taxon>
        <taxon>Venturiales</taxon>
        <taxon>Venturiaceae</taxon>
        <taxon>Venturia</taxon>
    </lineage>
</organism>
<evidence type="ECO:0000256" key="1">
    <source>
        <dbReference type="SAM" id="MobiDB-lite"/>
    </source>
</evidence>
<name>A0A517KZ78_9PEZI</name>
<proteinExistence type="predicted"/>
<dbReference type="AlphaFoldDB" id="A0A517KZ78"/>
<evidence type="ECO:0000313" key="2">
    <source>
        <dbReference type="EMBL" id="QDS68690.1"/>
    </source>
</evidence>
<accession>A0A517KZ78</accession>
<feature type="region of interest" description="Disordered" evidence="1">
    <location>
        <begin position="171"/>
        <end position="213"/>
    </location>
</feature>
<protein>
    <recommendedName>
        <fullName evidence="4">Mediator complex subunit 8</fullName>
    </recommendedName>
</protein>
<reference evidence="2 3" key="1">
    <citation type="submission" date="2019-07" db="EMBL/GenBank/DDBJ databases">
        <title>Finished genome of Venturia effusa.</title>
        <authorList>
            <person name="Young C.A."/>
            <person name="Cox M.P."/>
            <person name="Ganley A.R.D."/>
            <person name="David W.J."/>
        </authorList>
    </citation>
    <scope>NUCLEOTIDE SEQUENCE [LARGE SCALE GENOMIC DNA]</scope>
    <source>
        <strain evidence="3">albino</strain>
    </source>
</reference>
<evidence type="ECO:0000313" key="3">
    <source>
        <dbReference type="Proteomes" id="UP000316270"/>
    </source>
</evidence>
<sequence length="238" mass="26259">MSKTKKSDNAAFTITSDKNEDDHKAIDAVRASFARLNAGIDIFSQKDFLIQDPNAIENAEGTGMPSWPAIYHATNGIKTNIINTARLINKHENFLSEAHIHPNTTWPIERTHLIDELLRRQPDFETQAWMDEVLALGEAEGEGGSEMTTQQWEELWTHADWSHNIKAREIFSGQEMGDDGEEEEDGEEEDEEQEEQVAAGEKGKGVVGSGGAGMPLEDVLRYMHSGGTLTVGGPPPMG</sequence>
<gene>
    <name evidence="2" type="ORF">FKW77_002712</name>
</gene>
<feature type="compositionally biased region" description="Acidic residues" evidence="1">
    <location>
        <begin position="176"/>
        <end position="195"/>
    </location>
</feature>
<dbReference type="OrthoDB" id="10352123at2759"/>
<dbReference type="Proteomes" id="UP000316270">
    <property type="component" value="Chromosome 2"/>
</dbReference>